<keyword evidence="7" id="KW-1185">Reference proteome</keyword>
<proteinExistence type="inferred from homology"/>
<sequence>MLKTTLEQWRMFRSVAEYGGFNQAGQEVHKSQSSIYNAVQKLENSLGVKLLEVKGRRTHLTEAGELMLRRANYLLDEAAKLESIAQEVGKGCETKLRIAVDEIFPQDFLYRVLDKVSQEFPMLNIELQESVLTGASELLAQEKVDLAISPFIEHRGFSEELCLVEFVAVAHPDHPLHHCDRPLTFDCLRSHRQIVVRDSAMGQGQDSGWLGADSRWTVSHIRTSVEMISRGLGYAFLPITAITEQLNQGLLKPLPLGSAGRRKGQLYLMFNDGDMLGPAARTLMAEIRFQSEQISVIQYPRTASE</sequence>
<dbReference type="PANTHER" id="PTHR30126:SF88">
    <property type="entry name" value="TRANSCRIPTIONAL REGULATOR-RELATED"/>
    <property type="match status" value="1"/>
</dbReference>
<dbReference type="PROSITE" id="PS50931">
    <property type="entry name" value="HTH_LYSR"/>
    <property type="match status" value="1"/>
</dbReference>
<dbReference type="Pfam" id="PF03466">
    <property type="entry name" value="LysR_substrate"/>
    <property type="match status" value="1"/>
</dbReference>
<dbReference type="Gene3D" id="1.10.10.10">
    <property type="entry name" value="Winged helix-like DNA-binding domain superfamily/Winged helix DNA-binding domain"/>
    <property type="match status" value="1"/>
</dbReference>
<dbReference type="Gene3D" id="3.40.190.290">
    <property type="match status" value="1"/>
</dbReference>
<dbReference type="InterPro" id="IPR036390">
    <property type="entry name" value="WH_DNA-bd_sf"/>
</dbReference>
<evidence type="ECO:0000313" key="6">
    <source>
        <dbReference type="EMBL" id="MCL2916115.1"/>
    </source>
</evidence>
<evidence type="ECO:0000259" key="5">
    <source>
        <dbReference type="PROSITE" id="PS50931"/>
    </source>
</evidence>
<feature type="domain" description="HTH lysR-type" evidence="5">
    <location>
        <begin position="4"/>
        <end position="61"/>
    </location>
</feature>
<evidence type="ECO:0000313" key="7">
    <source>
        <dbReference type="Proteomes" id="UP001202831"/>
    </source>
</evidence>
<reference evidence="6 7" key="1">
    <citation type="submission" date="2022-01" db="EMBL/GenBank/DDBJ databases">
        <title>Whole genome-based taxonomy of the Shewanellaceae.</title>
        <authorList>
            <person name="Martin-Rodriguez A.J."/>
        </authorList>
    </citation>
    <scope>NUCLEOTIDE SEQUENCE [LARGE SCALE GENOMIC DNA]</scope>
    <source>
        <strain evidence="6 7">DSM 21332</strain>
    </source>
</reference>
<accession>A0ABT0NDC6</accession>
<dbReference type="PANTHER" id="PTHR30126">
    <property type="entry name" value="HTH-TYPE TRANSCRIPTIONAL REGULATOR"/>
    <property type="match status" value="1"/>
</dbReference>
<dbReference type="Pfam" id="PF00126">
    <property type="entry name" value="HTH_1"/>
    <property type="match status" value="1"/>
</dbReference>
<name>A0ABT0NDC6_9GAMM</name>
<dbReference type="SUPFAM" id="SSF53850">
    <property type="entry name" value="Periplasmic binding protein-like II"/>
    <property type="match status" value="1"/>
</dbReference>
<dbReference type="InterPro" id="IPR036388">
    <property type="entry name" value="WH-like_DNA-bd_sf"/>
</dbReference>
<comment type="similarity">
    <text evidence="1">Belongs to the LysR transcriptional regulatory family.</text>
</comment>
<dbReference type="InterPro" id="IPR000847">
    <property type="entry name" value="LysR_HTH_N"/>
</dbReference>
<evidence type="ECO:0000256" key="3">
    <source>
        <dbReference type="ARBA" id="ARBA00023125"/>
    </source>
</evidence>
<dbReference type="InterPro" id="IPR005119">
    <property type="entry name" value="LysR_subst-bd"/>
</dbReference>
<evidence type="ECO:0000256" key="2">
    <source>
        <dbReference type="ARBA" id="ARBA00023015"/>
    </source>
</evidence>
<evidence type="ECO:0000256" key="4">
    <source>
        <dbReference type="ARBA" id="ARBA00023163"/>
    </source>
</evidence>
<keyword evidence="3" id="KW-0238">DNA-binding</keyword>
<evidence type="ECO:0000256" key="1">
    <source>
        <dbReference type="ARBA" id="ARBA00009437"/>
    </source>
</evidence>
<dbReference type="Proteomes" id="UP001202831">
    <property type="component" value="Unassembled WGS sequence"/>
</dbReference>
<dbReference type="EMBL" id="JAKIKT010000011">
    <property type="protein sequence ID" value="MCL2916115.1"/>
    <property type="molecule type" value="Genomic_DNA"/>
</dbReference>
<dbReference type="SUPFAM" id="SSF46785">
    <property type="entry name" value="Winged helix' DNA-binding domain"/>
    <property type="match status" value="1"/>
</dbReference>
<protein>
    <submittedName>
        <fullName evidence="6">LysR family transcriptional regulator</fullName>
    </submittedName>
</protein>
<comment type="caution">
    <text evidence="6">The sequence shown here is derived from an EMBL/GenBank/DDBJ whole genome shotgun (WGS) entry which is preliminary data.</text>
</comment>
<keyword evidence="4" id="KW-0804">Transcription</keyword>
<keyword evidence="2" id="KW-0805">Transcription regulation</keyword>
<gene>
    <name evidence="6" type="ORF">L2725_20455</name>
</gene>
<organism evidence="6 7">
    <name type="scientific">Shewanella corallii</name>
    <dbReference type="NCBI Taxonomy" id="560080"/>
    <lineage>
        <taxon>Bacteria</taxon>
        <taxon>Pseudomonadati</taxon>
        <taxon>Pseudomonadota</taxon>
        <taxon>Gammaproteobacteria</taxon>
        <taxon>Alteromonadales</taxon>
        <taxon>Shewanellaceae</taxon>
        <taxon>Shewanella</taxon>
    </lineage>
</organism>
<dbReference type="RefSeq" id="WP_249250667.1">
    <property type="nucleotide sequence ID" value="NZ_JAKIKT010000011.1"/>
</dbReference>